<evidence type="ECO:0000313" key="4">
    <source>
        <dbReference type="Proteomes" id="UP000310477"/>
    </source>
</evidence>
<evidence type="ECO:0000256" key="1">
    <source>
        <dbReference type="ARBA" id="ARBA00007435"/>
    </source>
</evidence>
<protein>
    <submittedName>
        <fullName evidence="3">GIY-YIG nuclease family protein</fullName>
    </submittedName>
</protein>
<name>A0A4U1BXW7_9SPHI</name>
<dbReference type="OrthoDB" id="677560at2"/>
<dbReference type="Proteomes" id="UP000310477">
    <property type="component" value="Unassembled WGS sequence"/>
</dbReference>
<evidence type="ECO:0000259" key="2">
    <source>
        <dbReference type="PROSITE" id="PS50164"/>
    </source>
</evidence>
<dbReference type="InterPro" id="IPR050190">
    <property type="entry name" value="UPF0213_domain"/>
</dbReference>
<feature type="domain" description="GIY-YIG" evidence="2">
    <location>
        <begin position="1"/>
        <end position="78"/>
    </location>
</feature>
<comment type="similarity">
    <text evidence="1">Belongs to the UPF0213 family.</text>
</comment>
<evidence type="ECO:0000313" key="3">
    <source>
        <dbReference type="EMBL" id="TKB97264.1"/>
    </source>
</evidence>
<reference evidence="3 4" key="1">
    <citation type="submission" date="2019-04" db="EMBL/GenBank/DDBJ databases">
        <title>Pedobacter sp. AR-2-6 sp. nov., isolated from Arctic soil.</title>
        <authorList>
            <person name="Dahal R.H."/>
            <person name="Kim D.-U."/>
        </authorList>
    </citation>
    <scope>NUCLEOTIDE SEQUENCE [LARGE SCALE GENOMIC DNA]</scope>
    <source>
        <strain evidence="3 4">AR-2-6</strain>
    </source>
</reference>
<keyword evidence="4" id="KW-1185">Reference proteome</keyword>
<dbReference type="InterPro" id="IPR035901">
    <property type="entry name" value="GIY-YIG_endonuc_sf"/>
</dbReference>
<dbReference type="PANTHER" id="PTHR34477:SF5">
    <property type="entry name" value="BSL5627 PROTEIN"/>
    <property type="match status" value="1"/>
</dbReference>
<dbReference type="CDD" id="cd10449">
    <property type="entry name" value="GIY-YIG_SLX1_like"/>
    <property type="match status" value="1"/>
</dbReference>
<dbReference type="PROSITE" id="PS50164">
    <property type="entry name" value="GIY_YIG"/>
    <property type="match status" value="1"/>
</dbReference>
<dbReference type="SUPFAM" id="SSF82771">
    <property type="entry name" value="GIY-YIG endonuclease"/>
    <property type="match status" value="1"/>
</dbReference>
<comment type="caution">
    <text evidence="3">The sequence shown here is derived from an EMBL/GenBank/DDBJ whole genome shotgun (WGS) entry which is preliminary data.</text>
</comment>
<dbReference type="Pfam" id="PF01541">
    <property type="entry name" value="GIY-YIG"/>
    <property type="match status" value="1"/>
</dbReference>
<gene>
    <name evidence="3" type="ORF">FA045_16735</name>
</gene>
<proteinExistence type="inferred from homology"/>
<dbReference type="SMART" id="SM00465">
    <property type="entry name" value="GIYc"/>
    <property type="match status" value="1"/>
</dbReference>
<sequence>MFTVYVLYSIKFNKIYVGYTSDLEQRLLSHNAFATKGYTIKYRPWEVLFTEQFGSKTEATKREKQLKSGVGREMIWNLIRRNES</sequence>
<organism evidence="3 4">
    <name type="scientific">Pedobacter cryotolerans</name>
    <dbReference type="NCBI Taxonomy" id="2571270"/>
    <lineage>
        <taxon>Bacteria</taxon>
        <taxon>Pseudomonadati</taxon>
        <taxon>Bacteroidota</taxon>
        <taxon>Sphingobacteriia</taxon>
        <taxon>Sphingobacteriales</taxon>
        <taxon>Sphingobacteriaceae</taxon>
        <taxon>Pedobacter</taxon>
    </lineage>
</organism>
<dbReference type="EMBL" id="SWBO01000013">
    <property type="protein sequence ID" value="TKB97264.1"/>
    <property type="molecule type" value="Genomic_DNA"/>
</dbReference>
<dbReference type="PANTHER" id="PTHR34477">
    <property type="entry name" value="UPF0213 PROTEIN YHBQ"/>
    <property type="match status" value="1"/>
</dbReference>
<dbReference type="Gene3D" id="3.40.1440.10">
    <property type="entry name" value="GIY-YIG endonuclease"/>
    <property type="match status" value="1"/>
</dbReference>
<dbReference type="InterPro" id="IPR000305">
    <property type="entry name" value="GIY-YIG_endonuc"/>
</dbReference>
<accession>A0A4U1BXW7</accession>
<dbReference type="AlphaFoldDB" id="A0A4U1BXW7"/>